<evidence type="ECO:0000313" key="1">
    <source>
        <dbReference type="EMBL" id="SMG00753.1"/>
    </source>
</evidence>
<sequence>MQSIRADLPDAGYFWDGGHGEMLEKGADSEVAVFMPFILIRGMRSIIAALDERMRWPGGS</sequence>
<dbReference type="AlphaFoldDB" id="A0A238H6R9"/>
<gene>
    <name evidence="1" type="ORF">BSIN_0403</name>
</gene>
<dbReference type="Proteomes" id="UP000198460">
    <property type="component" value="Unassembled WGS sequence"/>
</dbReference>
<dbReference type="EMBL" id="FXAN01000061">
    <property type="protein sequence ID" value="SMG00753.1"/>
    <property type="molecule type" value="Genomic_DNA"/>
</dbReference>
<proteinExistence type="predicted"/>
<reference evidence="1 2" key="1">
    <citation type="submission" date="2017-04" db="EMBL/GenBank/DDBJ databases">
        <authorList>
            <person name="Afonso C.L."/>
            <person name="Miller P.J."/>
            <person name="Scott M.A."/>
            <person name="Spackman E."/>
            <person name="Goraichik I."/>
            <person name="Dimitrov K.M."/>
            <person name="Suarez D.L."/>
            <person name="Swayne D.E."/>
        </authorList>
    </citation>
    <scope>NUCLEOTIDE SEQUENCE [LARGE SCALE GENOMIC DNA]</scope>
    <source>
        <strain evidence="1">LMG 28154</strain>
    </source>
</reference>
<organism evidence="1 2">
    <name type="scientific">Burkholderia singularis</name>
    <dbReference type="NCBI Taxonomy" id="1503053"/>
    <lineage>
        <taxon>Bacteria</taxon>
        <taxon>Pseudomonadati</taxon>
        <taxon>Pseudomonadota</taxon>
        <taxon>Betaproteobacteria</taxon>
        <taxon>Burkholderiales</taxon>
        <taxon>Burkholderiaceae</taxon>
        <taxon>Burkholderia</taxon>
        <taxon>pseudomallei group</taxon>
    </lineage>
</organism>
<protein>
    <submittedName>
        <fullName evidence="1">Uncharacterized protein</fullName>
    </submittedName>
</protein>
<evidence type="ECO:0000313" key="2">
    <source>
        <dbReference type="Proteomes" id="UP000198460"/>
    </source>
</evidence>
<accession>A0A238H6R9</accession>
<name>A0A238H6R9_9BURK</name>